<dbReference type="PANTHER" id="PTHR47894">
    <property type="entry name" value="HTH-TYPE TRANSCRIPTIONAL REGULATOR GADX"/>
    <property type="match status" value="1"/>
</dbReference>
<evidence type="ECO:0000259" key="4">
    <source>
        <dbReference type="PROSITE" id="PS01124"/>
    </source>
</evidence>
<dbReference type="GO" id="GO:0003700">
    <property type="term" value="F:DNA-binding transcription factor activity"/>
    <property type="evidence" value="ECO:0007669"/>
    <property type="project" value="InterPro"/>
</dbReference>
<dbReference type="GO" id="GO:0000976">
    <property type="term" value="F:transcription cis-regulatory region binding"/>
    <property type="evidence" value="ECO:0007669"/>
    <property type="project" value="TreeGrafter"/>
</dbReference>
<dbReference type="AlphaFoldDB" id="A0A1X9ND89"/>
<keyword evidence="1" id="KW-0805">Transcription regulation</keyword>
<dbReference type="STRING" id="716816.BST96_19115"/>
<dbReference type="PROSITE" id="PS01124">
    <property type="entry name" value="HTH_ARAC_FAMILY_2"/>
    <property type="match status" value="1"/>
</dbReference>
<name>A0A1X9ND89_9GAMM</name>
<keyword evidence="2" id="KW-0238">DNA-binding</keyword>
<evidence type="ECO:0000313" key="6">
    <source>
        <dbReference type="Proteomes" id="UP000193450"/>
    </source>
</evidence>
<dbReference type="InterPro" id="IPR032687">
    <property type="entry name" value="AraC-type_N"/>
</dbReference>
<reference evidence="5 6" key="1">
    <citation type="submission" date="2016-11" db="EMBL/GenBank/DDBJ databases">
        <title>Trade-off between light-utilization and light-protection in marine flavobacteria.</title>
        <authorList>
            <person name="Kumagai Y."/>
        </authorList>
    </citation>
    <scope>NUCLEOTIDE SEQUENCE [LARGE SCALE GENOMIC DNA]</scope>
    <source>
        <strain evidence="5 6">NBRC 107125</strain>
    </source>
</reference>
<feature type="domain" description="HTH araC/xylS-type" evidence="4">
    <location>
        <begin position="242"/>
        <end position="344"/>
    </location>
</feature>
<keyword evidence="6" id="KW-1185">Reference proteome</keyword>
<accession>A0A1X9ND89</accession>
<dbReference type="Gene3D" id="1.10.10.60">
    <property type="entry name" value="Homeodomain-like"/>
    <property type="match status" value="1"/>
</dbReference>
<dbReference type="SUPFAM" id="SSF46689">
    <property type="entry name" value="Homeodomain-like"/>
    <property type="match status" value="1"/>
</dbReference>
<dbReference type="RefSeq" id="WP_085760221.1">
    <property type="nucleotide sequence ID" value="NZ_CP019343.1"/>
</dbReference>
<keyword evidence="3" id="KW-0804">Transcription</keyword>
<dbReference type="Proteomes" id="UP000193450">
    <property type="component" value="Chromosome"/>
</dbReference>
<gene>
    <name evidence="5" type="ORF">BST96_19115</name>
</gene>
<protein>
    <recommendedName>
        <fullName evidence="4">HTH araC/xylS-type domain-containing protein</fullName>
    </recommendedName>
</protein>
<dbReference type="InterPro" id="IPR018060">
    <property type="entry name" value="HTH_AraC"/>
</dbReference>
<dbReference type="KEGG" id="osg:BST96_19115"/>
<evidence type="ECO:0000313" key="5">
    <source>
        <dbReference type="EMBL" id="ARN76018.1"/>
    </source>
</evidence>
<evidence type="ECO:0000256" key="2">
    <source>
        <dbReference type="ARBA" id="ARBA00023125"/>
    </source>
</evidence>
<proteinExistence type="predicted"/>
<evidence type="ECO:0000256" key="3">
    <source>
        <dbReference type="ARBA" id="ARBA00023163"/>
    </source>
</evidence>
<dbReference type="Pfam" id="PF12833">
    <property type="entry name" value="HTH_18"/>
    <property type="match status" value="1"/>
</dbReference>
<dbReference type="PANTHER" id="PTHR47894:SF1">
    <property type="entry name" value="HTH-TYPE TRANSCRIPTIONAL REGULATOR VQSM"/>
    <property type="match status" value="1"/>
</dbReference>
<dbReference type="Pfam" id="PF12625">
    <property type="entry name" value="Arabinose_bd"/>
    <property type="match status" value="1"/>
</dbReference>
<dbReference type="OrthoDB" id="5582699at2"/>
<organism evidence="5 6">
    <name type="scientific">Oceanicoccus sagamiensis</name>
    <dbReference type="NCBI Taxonomy" id="716816"/>
    <lineage>
        <taxon>Bacteria</taxon>
        <taxon>Pseudomonadati</taxon>
        <taxon>Pseudomonadota</taxon>
        <taxon>Gammaproteobacteria</taxon>
        <taxon>Cellvibrionales</taxon>
        <taxon>Spongiibacteraceae</taxon>
        <taxon>Oceanicoccus</taxon>
    </lineage>
</organism>
<dbReference type="InterPro" id="IPR009057">
    <property type="entry name" value="Homeodomain-like_sf"/>
</dbReference>
<evidence type="ECO:0000256" key="1">
    <source>
        <dbReference type="ARBA" id="ARBA00023015"/>
    </source>
</evidence>
<dbReference type="EMBL" id="CP019343">
    <property type="protein sequence ID" value="ARN76018.1"/>
    <property type="molecule type" value="Genomic_DNA"/>
</dbReference>
<dbReference type="SMART" id="SM00342">
    <property type="entry name" value="HTH_ARAC"/>
    <property type="match status" value="1"/>
</dbReference>
<dbReference type="GO" id="GO:0005829">
    <property type="term" value="C:cytosol"/>
    <property type="evidence" value="ECO:0007669"/>
    <property type="project" value="TreeGrafter"/>
</dbReference>
<sequence length="355" mass="40466">MESTQLTVPAHFVNTMLTIAADRDCNVDELLEDIGVKASDIEAGASISVLQYGELHHHIIELVQDEWFGLLSGGPVPKGAIRLLCQSIVHCKDLQHAINRAGDFFELCRGFKVKPIIELDGDYVYFKGSKLDCVEQQEFDQLIKTTSPSTVRSTLSAWHGFYSWLIGKYVPIEDIYYNFSDDTNKPATNVKEKYRHHYDQAFIGHRFHKKYLSYPIVQNENSVEDFMRKAPYYGLIKKHPNEGLAPYVKSLLAKSIGEDFPNATEVADFFNMSVTTLHRRLGQEDCSFQQLKNESRMEAAIHYLNCPDISTTAISDLLSFENPSTFYRSFKKWTGLPPGEYRKQLLDKNALQESA</sequence>